<dbReference type="Proteomes" id="UP000886750">
    <property type="component" value="Unassembled WGS sequence"/>
</dbReference>
<feature type="domain" description="PEP-utilising enzyme mobile" evidence="1">
    <location>
        <begin position="693"/>
        <end position="762"/>
    </location>
</feature>
<organism evidence="3 4">
    <name type="scientific">Candidatus Borkfalkia excrementigallinarum</name>
    <dbReference type="NCBI Taxonomy" id="2838506"/>
    <lineage>
        <taxon>Bacteria</taxon>
        <taxon>Bacillati</taxon>
        <taxon>Bacillota</taxon>
        <taxon>Clostridia</taxon>
        <taxon>Christensenellales</taxon>
        <taxon>Christensenellaceae</taxon>
        <taxon>Candidatus Borkfalkia</taxon>
    </lineage>
</organism>
<dbReference type="InterPro" id="IPR051549">
    <property type="entry name" value="PEP_Utilizing_Enz"/>
</dbReference>
<reference evidence="3" key="1">
    <citation type="journal article" date="2021" name="PeerJ">
        <title>Extensive microbial diversity within the chicken gut microbiome revealed by metagenomics and culture.</title>
        <authorList>
            <person name="Gilroy R."/>
            <person name="Ravi A."/>
            <person name="Getino M."/>
            <person name="Pursley I."/>
            <person name="Horton D.L."/>
            <person name="Alikhan N.F."/>
            <person name="Baker D."/>
            <person name="Gharbi K."/>
            <person name="Hall N."/>
            <person name="Watson M."/>
            <person name="Adriaenssens E.M."/>
            <person name="Foster-Nyarko E."/>
            <person name="Jarju S."/>
            <person name="Secka A."/>
            <person name="Antonio M."/>
            <person name="Oren A."/>
            <person name="Chaudhuri R.R."/>
            <person name="La Ragione R."/>
            <person name="Hildebrand F."/>
            <person name="Pallen M.J."/>
        </authorList>
    </citation>
    <scope>NUCLEOTIDE SEQUENCE</scope>
    <source>
        <strain evidence="3">1345</strain>
    </source>
</reference>
<dbReference type="InterPro" id="IPR013815">
    <property type="entry name" value="ATP_grasp_subdomain_1"/>
</dbReference>
<dbReference type="EMBL" id="DXCQ01000026">
    <property type="protein sequence ID" value="HIY96558.1"/>
    <property type="molecule type" value="Genomic_DNA"/>
</dbReference>
<dbReference type="Pfam" id="PF01326">
    <property type="entry name" value="PPDK_N"/>
    <property type="match status" value="1"/>
</dbReference>
<dbReference type="Pfam" id="PF00391">
    <property type="entry name" value="PEP-utilizers"/>
    <property type="match status" value="1"/>
</dbReference>
<reference evidence="3" key="2">
    <citation type="submission" date="2021-04" db="EMBL/GenBank/DDBJ databases">
        <authorList>
            <person name="Gilroy R."/>
        </authorList>
    </citation>
    <scope>NUCLEOTIDE SEQUENCE</scope>
    <source>
        <strain evidence="3">1345</strain>
    </source>
</reference>
<evidence type="ECO:0000313" key="3">
    <source>
        <dbReference type="EMBL" id="HIY96558.1"/>
    </source>
</evidence>
<feature type="domain" description="Pyruvate phosphate dikinase AMP/ATP-binding" evidence="2">
    <location>
        <begin position="53"/>
        <end position="184"/>
    </location>
</feature>
<dbReference type="InterPro" id="IPR036637">
    <property type="entry name" value="Phosphohistidine_dom_sf"/>
</dbReference>
<evidence type="ECO:0000259" key="2">
    <source>
        <dbReference type="Pfam" id="PF01326"/>
    </source>
</evidence>
<proteinExistence type="predicted"/>
<dbReference type="PANTHER" id="PTHR43615">
    <property type="entry name" value="PHOSPHOENOLPYRUVATE SYNTHASE-RELATED"/>
    <property type="match status" value="1"/>
</dbReference>
<name>A0A9D2CSS2_9FIRM</name>
<accession>A0A9D2CSS2</accession>
<dbReference type="SUPFAM" id="SSF52009">
    <property type="entry name" value="Phosphohistidine domain"/>
    <property type="match status" value="1"/>
</dbReference>
<dbReference type="Gene3D" id="3.30.470.20">
    <property type="entry name" value="ATP-grasp fold, B domain"/>
    <property type="match status" value="1"/>
</dbReference>
<evidence type="ECO:0000313" key="4">
    <source>
        <dbReference type="Proteomes" id="UP000886750"/>
    </source>
</evidence>
<evidence type="ECO:0000259" key="1">
    <source>
        <dbReference type="Pfam" id="PF00391"/>
    </source>
</evidence>
<dbReference type="Gene3D" id="3.50.30.10">
    <property type="entry name" value="Phosphohistidine domain"/>
    <property type="match status" value="1"/>
</dbReference>
<dbReference type="GO" id="GO:0005524">
    <property type="term" value="F:ATP binding"/>
    <property type="evidence" value="ECO:0007669"/>
    <property type="project" value="InterPro"/>
</dbReference>
<sequence length="779" mass="86629">MIFIDRLADIGEIGGKAYHLLSLNIQNTPPLYVCPASYFDAPQSEQGRAALAEEIGALFSEKKLYAVRSSVADEDSDGDSFAGVHESYLSVKKEDILQTIEKVRASAFTERALAYRRARGLQTDRIRIAVIVQEMVNAEFAGVINTIDPVTDDPDKIVISVARGLGDKIVDGSENGSTYTFNHGKWTVRGEDILGRRARESILALAREVMQKTHSFQDIEFAYRRGRAYFLQARAITVYRGIDTHTRGLLLDNSNIIESFFGVVSPLTYSFANDIYARVYRAALKMSGLRERLYDTVSPRIGEMLYCYEGKIYYNMNNWYFAASVLPFKNSRSYFDTMIGTGSKAGETERLRTNWADKMKFALVFLRKLLQIEKLAARFEADFGRIVMPYYGKKLSGTNAELLQIAASLEEITDGFVVPVINDCAVMYFVGKLSERAQKEGISAEDVNRYVYIGGVKSTGSAEKFAELVRMIRNNAEFLRDFRSLDEHSLAAKYGSGTPFSAPIRAYIHAYGARVMDELKLETVTMIEDETILYRMLKEGLEAKPNTAVRPAAEVPNPLRSLAAKARKYMQLRERLRIKRTYLYSVVRNIFLAFGENYRRAGRLEQARDIFYLTKGEVLSGEGDFLELVARRKALESEYRKKEVYDRLVFFGGVPLPVKSAPRGEGLCGIPSGGGTVVARVSLMNSAADTLVPGNIILTKRTDPGWISLFPLASGLIVEHGSMLSHSFVVARELNLPAVVGIAGATEKIQNGALVRLDGLRGEVTVLEEGGQAAAPAEG</sequence>
<dbReference type="InterPro" id="IPR008279">
    <property type="entry name" value="PEP-util_enz_mobile_dom"/>
</dbReference>
<dbReference type="SUPFAM" id="SSF56059">
    <property type="entry name" value="Glutathione synthetase ATP-binding domain-like"/>
    <property type="match status" value="1"/>
</dbReference>
<dbReference type="PANTHER" id="PTHR43615:SF1">
    <property type="entry name" value="PPDK_N DOMAIN-CONTAINING PROTEIN"/>
    <property type="match status" value="1"/>
</dbReference>
<dbReference type="GO" id="GO:0016301">
    <property type="term" value="F:kinase activity"/>
    <property type="evidence" value="ECO:0007669"/>
    <property type="project" value="InterPro"/>
</dbReference>
<dbReference type="Gene3D" id="3.30.1490.20">
    <property type="entry name" value="ATP-grasp fold, A domain"/>
    <property type="match status" value="1"/>
</dbReference>
<evidence type="ECO:0008006" key="5">
    <source>
        <dbReference type="Google" id="ProtNLM"/>
    </source>
</evidence>
<gene>
    <name evidence="3" type="ORF">H9729_02615</name>
</gene>
<dbReference type="InterPro" id="IPR002192">
    <property type="entry name" value="PPDK_AMP/ATP-bd"/>
</dbReference>
<dbReference type="AlphaFoldDB" id="A0A9D2CSS2"/>
<protein>
    <recommendedName>
        <fullName evidence="5">Phosphoenolpyruvate synthase</fullName>
    </recommendedName>
</protein>
<comment type="caution">
    <text evidence="3">The sequence shown here is derived from an EMBL/GenBank/DDBJ whole genome shotgun (WGS) entry which is preliminary data.</text>
</comment>